<name>A0A7M1S2D2_9CAUD</name>
<dbReference type="GeneID" id="65131539"/>
<reference evidence="1 2" key="1">
    <citation type="submission" date="2020-07" db="EMBL/GenBank/DDBJ databases">
        <title>Taxonomic proposal: Crassvirales, a new order of highly abundant and diverse bacterial viruses.</title>
        <authorList>
            <person name="Shkoporov A.N."/>
            <person name="Stockdale S.R."/>
            <person name="Guerin E."/>
            <person name="Ross R.P."/>
            <person name="Hill C."/>
        </authorList>
    </citation>
    <scope>NUCLEOTIDE SEQUENCE [LARGE SCALE GENOMIC DNA]</scope>
</reference>
<accession>A0A7M1S2D2</accession>
<protein>
    <submittedName>
        <fullName evidence="1">Uncharacterized protein</fullName>
    </submittedName>
</protein>
<dbReference type="KEGG" id="vg:65131539"/>
<evidence type="ECO:0000313" key="2">
    <source>
        <dbReference type="Proteomes" id="UP000594057"/>
    </source>
</evidence>
<proteinExistence type="predicted"/>
<sequence>MNAVINPELIGKNRAILESWNLIGKKIFVVRREPADLMFNDRKRDGDPTLTMKPIMKYIIEGTNIFGVRLVPLPDKTTLVVELNNNPTLQFKIGPAKFREVTMETITEAVENNEKNSSLGREPILFDDLISLTEQVNKLNALEKAKAEAIAEDMLNQAKLLSDLNDIHLTECDKYYTELGTPITK</sequence>
<dbReference type="EMBL" id="MT774405">
    <property type="protein sequence ID" value="QOR60069.1"/>
    <property type="molecule type" value="Genomic_DNA"/>
</dbReference>
<dbReference type="RefSeq" id="YP_010113042.1">
    <property type="nucleotide sequence ID" value="NC_055898.1"/>
</dbReference>
<keyword evidence="2" id="KW-1185">Reference proteome</keyword>
<dbReference type="Proteomes" id="UP000594057">
    <property type="component" value="Segment"/>
</dbReference>
<organism evidence="1 2">
    <name type="scientific">uncultured phage cr115_1</name>
    <dbReference type="NCBI Taxonomy" id="2772089"/>
    <lineage>
        <taxon>Viruses</taxon>
        <taxon>Duplodnaviria</taxon>
        <taxon>Heunggongvirae</taxon>
        <taxon>Uroviricota</taxon>
        <taxon>Caudoviricetes</taxon>
        <taxon>Crassvirales</taxon>
        <taxon>Suoliviridae</taxon>
        <taxon>Uncouvirinae</taxon>
        <taxon>Birpovirus</taxon>
        <taxon>Birpovirus hiberniae</taxon>
    </lineage>
</organism>
<evidence type="ECO:0000313" key="1">
    <source>
        <dbReference type="EMBL" id="QOR60069.1"/>
    </source>
</evidence>